<name>J9FFY3_9ZZZZ</name>
<proteinExistence type="predicted"/>
<sequence>MLMKRIILSFLLMSFLLTSCSYRQFSAVATGSSLGGMFGSSIGALSGGWRGYHKGAVAGMIVGGVVGAAVTAPREDTPTPEEPAYRDDDHYLEPDEVAYGSYNSPRYRTPKTASGAWNDLAVTNLRFLDANGNKCLDPNEQATLVMDVYNRGTEPLYNVTPLITCESSRVAISPAATVESIQPGQGIRYKTSICAARRLPDEPLLFHVNFGTGKAQVRAKSFRIRT</sequence>
<dbReference type="PROSITE" id="PS51257">
    <property type="entry name" value="PROKAR_LIPOPROTEIN"/>
    <property type="match status" value="1"/>
</dbReference>
<comment type="caution">
    <text evidence="1">The sequence shown here is derived from an EMBL/GenBank/DDBJ whole genome shotgun (WGS) entry which is preliminary data.</text>
</comment>
<accession>J9FFY3</accession>
<feature type="non-terminal residue" evidence="1">
    <location>
        <position position="226"/>
    </location>
</feature>
<reference evidence="1" key="1">
    <citation type="journal article" date="2012" name="PLoS ONE">
        <title>Gene sets for utilization of primary and secondary nutrition supplies in the distal gut of endangered iberian lynx.</title>
        <authorList>
            <person name="Alcaide M."/>
            <person name="Messina E."/>
            <person name="Richter M."/>
            <person name="Bargiela R."/>
            <person name="Peplies J."/>
            <person name="Huws S.A."/>
            <person name="Newbold C.J."/>
            <person name="Golyshin P.N."/>
            <person name="Simon M.A."/>
            <person name="Lopez G."/>
            <person name="Yakimov M.M."/>
            <person name="Ferrer M."/>
        </authorList>
    </citation>
    <scope>NUCLEOTIDE SEQUENCE</scope>
</reference>
<evidence type="ECO:0008006" key="2">
    <source>
        <dbReference type="Google" id="ProtNLM"/>
    </source>
</evidence>
<organism evidence="1">
    <name type="scientific">gut metagenome</name>
    <dbReference type="NCBI Taxonomy" id="749906"/>
    <lineage>
        <taxon>unclassified sequences</taxon>
        <taxon>metagenomes</taxon>
        <taxon>organismal metagenomes</taxon>
    </lineage>
</organism>
<gene>
    <name evidence="1" type="ORF">EVA_18060</name>
</gene>
<dbReference type="EMBL" id="AMCI01006734">
    <property type="protein sequence ID" value="EJW93836.1"/>
    <property type="molecule type" value="Genomic_DNA"/>
</dbReference>
<protein>
    <recommendedName>
        <fullName evidence="2">Lipoprotein</fullName>
    </recommendedName>
</protein>
<dbReference type="AlphaFoldDB" id="J9FFY3"/>
<evidence type="ECO:0000313" key="1">
    <source>
        <dbReference type="EMBL" id="EJW93836.1"/>
    </source>
</evidence>